<evidence type="ECO:0000259" key="7">
    <source>
        <dbReference type="PROSITE" id="PS50156"/>
    </source>
</evidence>
<feature type="domain" description="SSD" evidence="7">
    <location>
        <begin position="583"/>
        <end position="710"/>
    </location>
</feature>
<dbReference type="SUPFAM" id="SSF82866">
    <property type="entry name" value="Multidrug efflux transporter AcrB transmembrane domain"/>
    <property type="match status" value="2"/>
</dbReference>
<dbReference type="RefSeq" id="WP_085879646.1">
    <property type="nucleotide sequence ID" value="NZ_FWFZ01000015.1"/>
</dbReference>
<keyword evidence="4 6" id="KW-1133">Transmembrane helix</keyword>
<feature type="domain" description="SSD" evidence="7">
    <location>
        <begin position="245"/>
        <end position="361"/>
    </location>
</feature>
<evidence type="ECO:0000256" key="1">
    <source>
        <dbReference type="ARBA" id="ARBA00004651"/>
    </source>
</evidence>
<dbReference type="EMBL" id="FWFZ01000015">
    <property type="protein sequence ID" value="SLN60975.1"/>
    <property type="molecule type" value="Genomic_DNA"/>
</dbReference>
<feature type="transmembrane region" description="Helical" evidence="6">
    <location>
        <begin position="268"/>
        <end position="288"/>
    </location>
</feature>
<keyword evidence="3 6" id="KW-0812">Transmembrane</keyword>
<evidence type="ECO:0000256" key="5">
    <source>
        <dbReference type="ARBA" id="ARBA00023136"/>
    </source>
</evidence>
<feature type="transmembrane region" description="Helical" evidence="6">
    <location>
        <begin position="238"/>
        <end position="262"/>
    </location>
</feature>
<accession>A0A1Y5TCP1</accession>
<keyword evidence="5 6" id="KW-0472">Membrane</keyword>
<feature type="transmembrane region" description="Helical" evidence="6">
    <location>
        <begin position="309"/>
        <end position="329"/>
    </location>
</feature>
<evidence type="ECO:0000256" key="3">
    <source>
        <dbReference type="ARBA" id="ARBA00022692"/>
    </source>
</evidence>
<dbReference type="InterPro" id="IPR050545">
    <property type="entry name" value="Mycobact_MmpL"/>
</dbReference>
<feature type="transmembrane region" description="Helical" evidence="6">
    <location>
        <begin position="335"/>
        <end position="355"/>
    </location>
</feature>
<sequence>MVGSAEGPAILDHVLHRPARVTAVLAALTALCVVIAVTRLQVTGDIARAIRGTSPAFAAYEQLEARFGSPSQDEGFLVEAADFGTADSFAALEDLVVGLQLTDGVRGVLSPFAVPDPDGAAPGFLSRPDIGALPPDERLSALRTASPLGPYLVSEDRRAVLLTVLPDLSMPPGARHEALAAELALADAGLRIRPVGIAAMQREIGAGLVRDQAMITPASTLLCAIVALLIFRSWRAAVLCTVPSIAALAWTFGLMALLGLPLDPLMAIVPPIVLVLGVAGCVHVHHAVQRHAGVPVATALARGLHETMPAVILAALTTALAFLCLRAVGSPTLANVAYAGALGVGMTVLAVYLVLPALTLAMLGRGALTAAPALMFAQVTAAATRVLRAPRLVSVLALGLLALLLVAQSRTVIGSRLADHLPRDSALHRTIADMAGALPGSDLAYVLLPAADTEPGVSAADSAMLTRASRALYDDGGLIVPDGAGPAGGQPLLRRFEAANGADFALPLAGPLGRSGAEILAAAEDTRTALTAEGLPEARIAGYSLMASTELPQVVRDLRLSFYIAIALLPLLGGWLLGSLRVAVLALVPNLLPILGVEAWLMLTDRPLTIVGAMAFTIAFGIAVDDTVHLLNRLRLACRGGRPLDRSSMTAALETSVAPIVGTSLVLFAGFGTTIFSTLPTVSIFGQLTAAVLVIALVTDLFLFPSLLIWGARGVRLQ</sequence>
<feature type="transmembrane region" description="Helical" evidence="6">
    <location>
        <begin position="389"/>
        <end position="407"/>
    </location>
</feature>
<evidence type="ECO:0000256" key="4">
    <source>
        <dbReference type="ARBA" id="ARBA00022989"/>
    </source>
</evidence>
<dbReference type="Proteomes" id="UP000193900">
    <property type="component" value="Unassembled WGS sequence"/>
</dbReference>
<keyword evidence="2" id="KW-1003">Cell membrane</keyword>
<dbReference type="InterPro" id="IPR000731">
    <property type="entry name" value="SSD"/>
</dbReference>
<feature type="transmembrane region" description="Helical" evidence="6">
    <location>
        <begin position="608"/>
        <end position="631"/>
    </location>
</feature>
<feature type="transmembrane region" description="Helical" evidence="6">
    <location>
        <begin position="21"/>
        <end position="42"/>
    </location>
</feature>
<dbReference type="OrthoDB" id="9794724at2"/>
<feature type="transmembrane region" description="Helical" evidence="6">
    <location>
        <begin position="362"/>
        <end position="383"/>
    </location>
</feature>
<feature type="transmembrane region" description="Helical" evidence="6">
    <location>
        <begin position="213"/>
        <end position="231"/>
    </location>
</feature>
<feature type="transmembrane region" description="Helical" evidence="6">
    <location>
        <begin position="562"/>
        <end position="588"/>
    </location>
</feature>
<dbReference type="Pfam" id="PF03176">
    <property type="entry name" value="MMPL"/>
    <property type="match status" value="1"/>
</dbReference>
<dbReference type="PANTHER" id="PTHR33406:SF12">
    <property type="entry name" value="BLR2997 PROTEIN"/>
    <property type="match status" value="1"/>
</dbReference>
<evidence type="ECO:0000256" key="2">
    <source>
        <dbReference type="ARBA" id="ARBA00022475"/>
    </source>
</evidence>
<reference evidence="8 9" key="1">
    <citation type="submission" date="2017-03" db="EMBL/GenBank/DDBJ databases">
        <authorList>
            <person name="Afonso C.L."/>
            <person name="Miller P.J."/>
            <person name="Scott M.A."/>
            <person name="Spackman E."/>
            <person name="Goraichik I."/>
            <person name="Dimitrov K.M."/>
            <person name="Suarez D.L."/>
            <person name="Swayne D.E."/>
        </authorList>
    </citation>
    <scope>NUCLEOTIDE SEQUENCE [LARGE SCALE GENOMIC DNA]</scope>
    <source>
        <strain evidence="8 9">CECT 7023</strain>
    </source>
</reference>
<proteinExistence type="predicted"/>
<feature type="transmembrane region" description="Helical" evidence="6">
    <location>
        <begin position="688"/>
        <end position="710"/>
    </location>
</feature>
<evidence type="ECO:0000313" key="8">
    <source>
        <dbReference type="EMBL" id="SLN60975.1"/>
    </source>
</evidence>
<organism evidence="8 9">
    <name type="scientific">Roseisalinus antarcticus</name>
    <dbReference type="NCBI Taxonomy" id="254357"/>
    <lineage>
        <taxon>Bacteria</taxon>
        <taxon>Pseudomonadati</taxon>
        <taxon>Pseudomonadota</taxon>
        <taxon>Alphaproteobacteria</taxon>
        <taxon>Rhodobacterales</taxon>
        <taxon>Roseobacteraceae</taxon>
        <taxon>Roseisalinus</taxon>
    </lineage>
</organism>
<gene>
    <name evidence="8" type="ORF">ROA7023_02828</name>
</gene>
<feature type="transmembrane region" description="Helical" evidence="6">
    <location>
        <begin position="652"/>
        <end position="676"/>
    </location>
</feature>
<keyword evidence="9" id="KW-1185">Reference proteome</keyword>
<evidence type="ECO:0000256" key="6">
    <source>
        <dbReference type="SAM" id="Phobius"/>
    </source>
</evidence>
<dbReference type="Gene3D" id="1.20.1640.10">
    <property type="entry name" value="Multidrug efflux transporter AcrB transmembrane domain"/>
    <property type="match status" value="2"/>
</dbReference>
<comment type="subcellular location">
    <subcellularLocation>
        <location evidence="1">Cell membrane</location>
        <topology evidence="1">Multi-pass membrane protein</topology>
    </subcellularLocation>
</comment>
<dbReference type="AlphaFoldDB" id="A0A1Y5TCP1"/>
<evidence type="ECO:0000313" key="9">
    <source>
        <dbReference type="Proteomes" id="UP000193900"/>
    </source>
</evidence>
<name>A0A1Y5TCP1_9RHOB</name>
<protein>
    <submittedName>
        <fullName evidence="8">MMPL family protein</fullName>
    </submittedName>
</protein>
<dbReference type="InterPro" id="IPR004869">
    <property type="entry name" value="MMPL_dom"/>
</dbReference>
<dbReference type="PROSITE" id="PS50156">
    <property type="entry name" value="SSD"/>
    <property type="match status" value="2"/>
</dbReference>
<dbReference type="GO" id="GO:0005886">
    <property type="term" value="C:plasma membrane"/>
    <property type="evidence" value="ECO:0007669"/>
    <property type="project" value="UniProtKB-SubCell"/>
</dbReference>
<dbReference type="PANTHER" id="PTHR33406">
    <property type="entry name" value="MEMBRANE PROTEIN MJ1562-RELATED"/>
    <property type="match status" value="1"/>
</dbReference>